<feature type="compositionally biased region" description="Basic and acidic residues" evidence="1">
    <location>
        <begin position="98"/>
        <end position="110"/>
    </location>
</feature>
<proteinExistence type="predicted"/>
<feature type="compositionally biased region" description="Basic and acidic residues" evidence="1">
    <location>
        <begin position="120"/>
        <end position="131"/>
    </location>
</feature>
<name>A0AAE0PFU6_SORBR</name>
<feature type="compositionally biased region" description="Low complexity" evidence="1">
    <location>
        <begin position="249"/>
        <end position="261"/>
    </location>
</feature>
<evidence type="ECO:0000256" key="2">
    <source>
        <dbReference type="SAM" id="SignalP"/>
    </source>
</evidence>
<reference evidence="3" key="1">
    <citation type="journal article" date="2023" name="Mol. Phylogenet. Evol.">
        <title>Genome-scale phylogeny and comparative genomics of the fungal order Sordariales.</title>
        <authorList>
            <person name="Hensen N."/>
            <person name="Bonometti L."/>
            <person name="Westerberg I."/>
            <person name="Brannstrom I.O."/>
            <person name="Guillou S."/>
            <person name="Cros-Aarteil S."/>
            <person name="Calhoun S."/>
            <person name="Haridas S."/>
            <person name="Kuo A."/>
            <person name="Mondo S."/>
            <person name="Pangilinan J."/>
            <person name="Riley R."/>
            <person name="LaButti K."/>
            <person name="Andreopoulos B."/>
            <person name="Lipzen A."/>
            <person name="Chen C."/>
            <person name="Yan M."/>
            <person name="Daum C."/>
            <person name="Ng V."/>
            <person name="Clum A."/>
            <person name="Steindorff A."/>
            <person name="Ohm R.A."/>
            <person name="Martin F."/>
            <person name="Silar P."/>
            <person name="Natvig D.O."/>
            <person name="Lalanne C."/>
            <person name="Gautier V."/>
            <person name="Ament-Velasquez S.L."/>
            <person name="Kruys A."/>
            <person name="Hutchinson M.I."/>
            <person name="Powell A.J."/>
            <person name="Barry K."/>
            <person name="Miller A.N."/>
            <person name="Grigoriev I.V."/>
            <person name="Debuchy R."/>
            <person name="Gladieux P."/>
            <person name="Hiltunen Thoren M."/>
            <person name="Johannesson H."/>
        </authorList>
    </citation>
    <scope>NUCLEOTIDE SEQUENCE</scope>
    <source>
        <strain evidence="3">FGSC 1904</strain>
    </source>
</reference>
<gene>
    <name evidence="3" type="ORF">B0T20DRAFT_436220</name>
</gene>
<evidence type="ECO:0000313" key="3">
    <source>
        <dbReference type="EMBL" id="KAK3399198.1"/>
    </source>
</evidence>
<protein>
    <submittedName>
        <fullName evidence="3">Uncharacterized protein</fullName>
    </submittedName>
</protein>
<feature type="signal peptide" evidence="2">
    <location>
        <begin position="1"/>
        <end position="21"/>
    </location>
</feature>
<feature type="compositionally biased region" description="Polar residues" evidence="1">
    <location>
        <begin position="86"/>
        <end position="97"/>
    </location>
</feature>
<feature type="region of interest" description="Disordered" evidence="1">
    <location>
        <begin position="198"/>
        <end position="224"/>
    </location>
</feature>
<keyword evidence="4" id="KW-1185">Reference proteome</keyword>
<dbReference type="AlphaFoldDB" id="A0AAE0PFU6"/>
<keyword evidence="2" id="KW-0732">Signal</keyword>
<reference evidence="3" key="2">
    <citation type="submission" date="2023-07" db="EMBL/GenBank/DDBJ databases">
        <authorList>
            <consortium name="Lawrence Berkeley National Laboratory"/>
            <person name="Haridas S."/>
            <person name="Hensen N."/>
            <person name="Bonometti L."/>
            <person name="Westerberg I."/>
            <person name="Brannstrom I.O."/>
            <person name="Guillou S."/>
            <person name="Cros-Aarteil S."/>
            <person name="Calhoun S."/>
            <person name="Kuo A."/>
            <person name="Mondo S."/>
            <person name="Pangilinan J."/>
            <person name="Riley R."/>
            <person name="LaButti K."/>
            <person name="Andreopoulos B."/>
            <person name="Lipzen A."/>
            <person name="Chen C."/>
            <person name="Yanf M."/>
            <person name="Daum C."/>
            <person name="Ng V."/>
            <person name="Clum A."/>
            <person name="Steindorff A."/>
            <person name="Ohm R."/>
            <person name="Martin F."/>
            <person name="Silar P."/>
            <person name="Natvig D."/>
            <person name="Lalanne C."/>
            <person name="Gautier V."/>
            <person name="Ament-velasquez S.L."/>
            <person name="Kruys A."/>
            <person name="Hutchinson M.I."/>
            <person name="Powell A.J."/>
            <person name="Barry K."/>
            <person name="Miller A.N."/>
            <person name="Grigoriev I.V."/>
            <person name="Debuchy R."/>
            <person name="Gladieux P."/>
            <person name="Thoren M.H."/>
            <person name="Johannesson H."/>
        </authorList>
    </citation>
    <scope>NUCLEOTIDE SEQUENCE</scope>
    <source>
        <strain evidence="3">FGSC 1904</strain>
    </source>
</reference>
<comment type="caution">
    <text evidence="3">The sequence shown here is derived from an EMBL/GenBank/DDBJ whole genome shotgun (WGS) entry which is preliminary data.</text>
</comment>
<organism evidence="3 4">
    <name type="scientific">Sordaria brevicollis</name>
    <dbReference type="NCBI Taxonomy" id="83679"/>
    <lineage>
        <taxon>Eukaryota</taxon>
        <taxon>Fungi</taxon>
        <taxon>Dikarya</taxon>
        <taxon>Ascomycota</taxon>
        <taxon>Pezizomycotina</taxon>
        <taxon>Sordariomycetes</taxon>
        <taxon>Sordariomycetidae</taxon>
        <taxon>Sordariales</taxon>
        <taxon>Sordariaceae</taxon>
        <taxon>Sordaria</taxon>
    </lineage>
</organism>
<feature type="chain" id="PRO_5042244576" evidence="2">
    <location>
        <begin position="22"/>
        <end position="633"/>
    </location>
</feature>
<dbReference type="Proteomes" id="UP001281003">
    <property type="component" value="Unassembled WGS sequence"/>
</dbReference>
<evidence type="ECO:0000313" key="4">
    <source>
        <dbReference type="Proteomes" id="UP001281003"/>
    </source>
</evidence>
<evidence type="ECO:0000256" key="1">
    <source>
        <dbReference type="SAM" id="MobiDB-lite"/>
    </source>
</evidence>
<dbReference type="EMBL" id="JAUTDP010000005">
    <property type="protein sequence ID" value="KAK3399198.1"/>
    <property type="molecule type" value="Genomic_DNA"/>
</dbReference>
<sequence>MTRGRCIWLAILALCLAQALAAQCSNDSCLSAIRNAPTGNNATADCLSFLEEQAAPTGTLSGKTTTTTVTSTKRIATLTLHRLATITEQARKTNSNPEADKNGNHKRAEVEDGGVTGESQGDRTEAVLERRVTTSPASVAVPLYAKECASEADYSSACSCLGLSWITKAAAQPVSTKTVTAFRTIANVTLPPFFANSTRTAGNGTGTGGGTVSSTVYTGRTTSSTSSIRPTTLFTSRVTSSKGAGSPASTSISSSSKPSTTKSTVNVVTVTTLTTTKAPLWVNTTSTLSYSAGNTTIPYFTNSTTALPTVSANVTSSIWINTTTTSVRYPTAVNSTASWYNGSVTSTALAGTGTGAVKTSASTKLPIRYNTTASWYNGTSTSSLPLGTGTGHLILTTAPIAFPTSTSVRFPYPVNTTAYWGNGTATTAFPGRGTGTGTGFWGTGTGYYNTSTPTSTSTSASPTATEDLTCGETSTPFSLRVSQPGGTFDKWFVHVVGNGLLFTSSQERASSFSVEGTGHLCAVGYNDGNGKPRIAAVGVAGATDGDNEEEGRVEGEGPVMMLRQGTLKAYKDDYKALECTKDGGLSCKPANVTSTADGGGWVGCGVQLSMGRDIDLGYGGLNCTAVSLEVVEA</sequence>
<feature type="compositionally biased region" description="Low complexity" evidence="1">
    <location>
        <begin position="212"/>
        <end position="224"/>
    </location>
</feature>
<feature type="region of interest" description="Disordered" evidence="1">
    <location>
        <begin position="86"/>
        <end position="131"/>
    </location>
</feature>
<accession>A0AAE0PFU6</accession>
<feature type="region of interest" description="Disordered" evidence="1">
    <location>
        <begin position="236"/>
        <end position="261"/>
    </location>
</feature>